<comment type="caution">
    <text evidence="1">The sequence shown here is derived from an EMBL/GenBank/DDBJ whole genome shotgun (WGS) entry which is preliminary data.</text>
</comment>
<dbReference type="Gene3D" id="3.30.300.20">
    <property type="match status" value="1"/>
</dbReference>
<name>A0A5J4L2L4_9ZZZZ</name>
<organism evidence="1">
    <name type="scientific">hot springs metagenome</name>
    <dbReference type="NCBI Taxonomy" id="433727"/>
    <lineage>
        <taxon>unclassified sequences</taxon>
        <taxon>metagenomes</taxon>
        <taxon>ecological metagenomes</taxon>
    </lineage>
</organism>
<dbReference type="EMBL" id="BLAB01000001">
    <property type="protein sequence ID" value="GER93071.1"/>
    <property type="molecule type" value="Genomic_DNA"/>
</dbReference>
<dbReference type="InterPro" id="IPR003718">
    <property type="entry name" value="OsmC/Ohr_fam"/>
</dbReference>
<reference evidence="1" key="1">
    <citation type="submission" date="2019-10" db="EMBL/GenBank/DDBJ databases">
        <title>Metagenomic sequencing of thiosulfate-disproportionating enrichment culture.</title>
        <authorList>
            <person name="Umezawa K."/>
            <person name="Kojima H."/>
            <person name="Fukui M."/>
        </authorList>
    </citation>
    <scope>NUCLEOTIDE SEQUENCE</scope>
    <source>
        <strain evidence="1">45J</strain>
    </source>
</reference>
<dbReference type="PANTHER" id="PTHR34352">
    <property type="entry name" value="PROTEIN YHFA"/>
    <property type="match status" value="1"/>
</dbReference>
<proteinExistence type="predicted"/>
<dbReference type="InterPro" id="IPR015946">
    <property type="entry name" value="KH_dom-like_a/b"/>
</dbReference>
<evidence type="ECO:0008006" key="2">
    <source>
        <dbReference type="Google" id="ProtNLM"/>
    </source>
</evidence>
<dbReference type="InterPro" id="IPR036102">
    <property type="entry name" value="OsmC/Ohrsf"/>
</dbReference>
<dbReference type="PANTHER" id="PTHR34352:SF1">
    <property type="entry name" value="PROTEIN YHFA"/>
    <property type="match status" value="1"/>
</dbReference>
<dbReference type="AlphaFoldDB" id="A0A5J4L2L4"/>
<protein>
    <recommendedName>
        <fullName evidence="2">Peroxiredoxin</fullName>
    </recommendedName>
</protein>
<evidence type="ECO:0000313" key="1">
    <source>
        <dbReference type="EMBL" id="GER93071.1"/>
    </source>
</evidence>
<gene>
    <name evidence="1" type="ORF">A45J_0804</name>
</gene>
<dbReference type="SUPFAM" id="SSF82784">
    <property type="entry name" value="OsmC-like"/>
    <property type="match status" value="1"/>
</dbReference>
<sequence>MSEERLEESLKGYKEKINPIVKATLSWDRDLIFVGRTNEGYEIEFDAHVQWGCKPTDALLLSLAGCMAIDVVMFLQKMKAEIANFKIDIIGERNATPPQYFKAVEMILNIAGKNLDPKRVERAISLSHEKYCSVYNSLRKDMDVRVKYILEEKEPAKKISD</sequence>
<accession>A0A5J4L2L4</accession>
<dbReference type="Pfam" id="PF02566">
    <property type="entry name" value="OsmC"/>
    <property type="match status" value="1"/>
</dbReference>